<reference evidence="1 2" key="1">
    <citation type="submission" date="2020-10" db="EMBL/GenBank/DDBJ databases">
        <title>Draft genome sequences of plant-associated actinobacteria.</title>
        <authorList>
            <person name="Tarlachkov S.V."/>
            <person name="Starodumova I.P."/>
            <person name="Dorofeeva L.V."/>
            <person name="Prisyazhnaya N.V."/>
            <person name="Roubtsova T.V."/>
            <person name="Chizhov V.N."/>
            <person name="Nadler S.A."/>
            <person name="Subbotin S.A."/>
            <person name="Evtushenko L.I."/>
        </authorList>
    </citation>
    <scope>NUCLEOTIDE SEQUENCE [LARGE SCALE GENOMIC DNA]</scope>
    <source>
        <strain evidence="1 2">VKM Ac-2886</strain>
    </source>
</reference>
<name>A0A8I0VB93_9MICO</name>
<sequence length="72" mass="6865">MPAIVAPTTAHATAPMPSAATIPLPGDPSCVDFAGGADGFRLAGTRSLEVDLAPMLAAARAAAPAAAAPLAA</sequence>
<gene>
    <name evidence="1" type="ORF">ITJ42_02625</name>
</gene>
<organism evidence="1 2">
    <name type="scientific">Clavibacter phaseoli</name>
    <dbReference type="NCBI Taxonomy" id="1734031"/>
    <lineage>
        <taxon>Bacteria</taxon>
        <taxon>Bacillati</taxon>
        <taxon>Actinomycetota</taxon>
        <taxon>Actinomycetes</taxon>
        <taxon>Micrococcales</taxon>
        <taxon>Microbacteriaceae</taxon>
        <taxon>Clavibacter</taxon>
    </lineage>
</organism>
<accession>A0A8I0VB93</accession>
<proteinExistence type="predicted"/>
<dbReference type="RefSeq" id="WP_194674272.1">
    <property type="nucleotide sequence ID" value="NZ_JADKRP010000001.1"/>
</dbReference>
<dbReference type="Proteomes" id="UP000634579">
    <property type="component" value="Unassembled WGS sequence"/>
</dbReference>
<comment type="caution">
    <text evidence="1">The sequence shown here is derived from an EMBL/GenBank/DDBJ whole genome shotgun (WGS) entry which is preliminary data.</text>
</comment>
<dbReference type="EMBL" id="JADKRP010000001">
    <property type="protein sequence ID" value="MBF4630107.1"/>
    <property type="molecule type" value="Genomic_DNA"/>
</dbReference>
<dbReference type="AlphaFoldDB" id="A0A8I0VB93"/>
<keyword evidence="2" id="KW-1185">Reference proteome</keyword>
<evidence type="ECO:0000313" key="2">
    <source>
        <dbReference type="Proteomes" id="UP000634579"/>
    </source>
</evidence>
<evidence type="ECO:0000313" key="1">
    <source>
        <dbReference type="EMBL" id="MBF4630107.1"/>
    </source>
</evidence>
<protein>
    <submittedName>
        <fullName evidence="1">Uncharacterized protein</fullName>
    </submittedName>
</protein>